<feature type="transmembrane region" description="Helical" evidence="1">
    <location>
        <begin position="12"/>
        <end position="32"/>
    </location>
</feature>
<evidence type="ECO:0000256" key="1">
    <source>
        <dbReference type="SAM" id="Phobius"/>
    </source>
</evidence>
<reference evidence="3 4" key="1">
    <citation type="submission" date="2019-06" db="EMBL/GenBank/DDBJ databases">
        <title>Sequencing the genomes of 1000 actinobacteria strains.</title>
        <authorList>
            <person name="Klenk H.-P."/>
        </authorList>
    </citation>
    <scope>NUCLEOTIDE SEQUENCE [LARGE SCALE GENOMIC DNA]</scope>
    <source>
        <strain evidence="3 4">DSM 18607</strain>
    </source>
</reference>
<feature type="domain" description="DUF2231" evidence="2">
    <location>
        <begin position="5"/>
        <end position="138"/>
    </location>
</feature>
<dbReference type="EMBL" id="VFMN01000001">
    <property type="protein sequence ID" value="TQJ07290.1"/>
    <property type="molecule type" value="Genomic_DNA"/>
</dbReference>
<feature type="transmembrane region" description="Helical" evidence="1">
    <location>
        <begin position="107"/>
        <end position="126"/>
    </location>
</feature>
<evidence type="ECO:0000313" key="4">
    <source>
        <dbReference type="Proteomes" id="UP000317893"/>
    </source>
</evidence>
<comment type="caution">
    <text evidence="3">The sequence shown here is derived from an EMBL/GenBank/DDBJ whole genome shotgun (WGS) entry which is preliminary data.</text>
</comment>
<gene>
    <name evidence="3" type="ORF">FB458_0348</name>
</gene>
<dbReference type="RefSeq" id="WP_246061014.1">
    <property type="nucleotide sequence ID" value="NZ_BAAAPR010000006.1"/>
</dbReference>
<evidence type="ECO:0000259" key="2">
    <source>
        <dbReference type="Pfam" id="PF09990"/>
    </source>
</evidence>
<feature type="transmembrane region" description="Helical" evidence="1">
    <location>
        <begin position="39"/>
        <end position="57"/>
    </location>
</feature>
<dbReference type="Proteomes" id="UP000317893">
    <property type="component" value="Unassembled WGS sequence"/>
</dbReference>
<organism evidence="3 4">
    <name type="scientific">Lapillicoccus jejuensis</name>
    <dbReference type="NCBI Taxonomy" id="402171"/>
    <lineage>
        <taxon>Bacteria</taxon>
        <taxon>Bacillati</taxon>
        <taxon>Actinomycetota</taxon>
        <taxon>Actinomycetes</taxon>
        <taxon>Micrococcales</taxon>
        <taxon>Intrasporangiaceae</taxon>
        <taxon>Lapillicoccus</taxon>
    </lineage>
</organism>
<protein>
    <recommendedName>
        <fullName evidence="2">DUF2231 domain-containing protein</fullName>
    </recommendedName>
</protein>
<keyword evidence="4" id="KW-1185">Reference proteome</keyword>
<feature type="transmembrane region" description="Helical" evidence="1">
    <location>
        <begin position="82"/>
        <end position="100"/>
    </location>
</feature>
<accession>A0A542DW16</accession>
<keyword evidence="1" id="KW-1133">Transmembrane helix</keyword>
<proteinExistence type="predicted"/>
<dbReference type="AlphaFoldDB" id="A0A542DW16"/>
<evidence type="ECO:0000313" key="3">
    <source>
        <dbReference type="EMBL" id="TQJ07290.1"/>
    </source>
</evidence>
<name>A0A542DW16_9MICO</name>
<dbReference type="InterPro" id="IPR019251">
    <property type="entry name" value="DUF2231_TM"/>
</dbReference>
<sequence>MTITGLPLHPLVVHAVVVLLPLMALLTVLVAVRPAWRVKAWWVVVGNALVAGASLLAKESGESLQASLGGQVAREHGELGEVLPWFAVALLVTSAALALLRSRRTPALVSAVVTVVAAVAAVWWTVRTGDSGARAVWQR</sequence>
<keyword evidence="1" id="KW-0812">Transmembrane</keyword>
<dbReference type="Pfam" id="PF09990">
    <property type="entry name" value="DUF2231"/>
    <property type="match status" value="1"/>
</dbReference>
<keyword evidence="1" id="KW-0472">Membrane</keyword>